<evidence type="ECO:0000256" key="3">
    <source>
        <dbReference type="ARBA" id="ARBA00022884"/>
    </source>
</evidence>
<gene>
    <name evidence="8" type="ORF">WJX72_004948</name>
</gene>
<sequence>MAKDKILKLAKGFRGRSKNCISIAQRRVEKAMQYAFRDRKQKKREMRSLWIQRINAGTKEHGLQYSRFIHGLQQDNIQINRHILSELAMSEPFSFKALVDRVRFMRGGQ</sequence>
<comment type="caution">
    <text evidence="8">The sequence shown here is derived from an EMBL/GenBank/DDBJ whole genome shotgun (WGS) entry which is preliminary data.</text>
</comment>
<dbReference type="Gene3D" id="6.10.160.10">
    <property type="match status" value="1"/>
</dbReference>
<dbReference type="PROSITE" id="PS00937">
    <property type="entry name" value="RIBOSOMAL_L20"/>
    <property type="match status" value="1"/>
</dbReference>
<evidence type="ECO:0000313" key="9">
    <source>
        <dbReference type="Proteomes" id="UP001489004"/>
    </source>
</evidence>
<dbReference type="PANTHER" id="PTHR10986">
    <property type="entry name" value="39S RIBOSOMAL PROTEIN L20"/>
    <property type="match status" value="1"/>
</dbReference>
<dbReference type="AlphaFoldDB" id="A0AAW1P0S6"/>
<keyword evidence="9" id="KW-1185">Reference proteome</keyword>
<dbReference type="CDD" id="cd07026">
    <property type="entry name" value="Ribosomal_L20"/>
    <property type="match status" value="1"/>
</dbReference>
<proteinExistence type="inferred from homology"/>
<dbReference type="GO" id="GO:1990904">
    <property type="term" value="C:ribonucleoprotein complex"/>
    <property type="evidence" value="ECO:0007669"/>
    <property type="project" value="UniProtKB-KW"/>
</dbReference>
<protein>
    <recommendedName>
        <fullName evidence="7">50S ribosomal protein L20</fullName>
    </recommendedName>
</protein>
<evidence type="ECO:0000256" key="2">
    <source>
        <dbReference type="ARBA" id="ARBA00022730"/>
    </source>
</evidence>
<evidence type="ECO:0000256" key="5">
    <source>
        <dbReference type="ARBA" id="ARBA00023274"/>
    </source>
</evidence>
<evidence type="ECO:0000256" key="7">
    <source>
        <dbReference type="RuleBase" id="RU004311"/>
    </source>
</evidence>
<name>A0AAW1P0S6_9CHLO</name>
<organism evidence="8 9">
    <name type="scientific">[Myrmecia] bisecta</name>
    <dbReference type="NCBI Taxonomy" id="41462"/>
    <lineage>
        <taxon>Eukaryota</taxon>
        <taxon>Viridiplantae</taxon>
        <taxon>Chlorophyta</taxon>
        <taxon>core chlorophytes</taxon>
        <taxon>Trebouxiophyceae</taxon>
        <taxon>Trebouxiales</taxon>
        <taxon>Trebouxiaceae</taxon>
        <taxon>Myrmecia</taxon>
    </lineage>
</organism>
<dbReference type="Pfam" id="PF00453">
    <property type="entry name" value="Ribosomal_L20"/>
    <property type="match status" value="1"/>
</dbReference>
<dbReference type="GO" id="GO:0003735">
    <property type="term" value="F:structural constituent of ribosome"/>
    <property type="evidence" value="ECO:0007669"/>
    <property type="project" value="InterPro"/>
</dbReference>
<dbReference type="Proteomes" id="UP001489004">
    <property type="component" value="Unassembled WGS sequence"/>
</dbReference>
<keyword evidence="3 7" id="KW-0694">RNA-binding</keyword>
<evidence type="ECO:0000256" key="6">
    <source>
        <dbReference type="RuleBase" id="RU000561"/>
    </source>
</evidence>
<dbReference type="InterPro" id="IPR035566">
    <property type="entry name" value="Ribosomal_protein_bL20_C"/>
</dbReference>
<evidence type="ECO:0000256" key="4">
    <source>
        <dbReference type="ARBA" id="ARBA00022980"/>
    </source>
</evidence>
<dbReference type="NCBIfam" id="TIGR01032">
    <property type="entry name" value="rplT_bact"/>
    <property type="match status" value="1"/>
</dbReference>
<dbReference type="GO" id="GO:0005840">
    <property type="term" value="C:ribosome"/>
    <property type="evidence" value="ECO:0007669"/>
    <property type="project" value="UniProtKB-KW"/>
</dbReference>
<reference evidence="8 9" key="1">
    <citation type="journal article" date="2024" name="Nat. Commun.">
        <title>Phylogenomics reveals the evolutionary origins of lichenization in chlorophyte algae.</title>
        <authorList>
            <person name="Puginier C."/>
            <person name="Libourel C."/>
            <person name="Otte J."/>
            <person name="Skaloud P."/>
            <person name="Haon M."/>
            <person name="Grisel S."/>
            <person name="Petersen M."/>
            <person name="Berrin J.G."/>
            <person name="Delaux P.M."/>
            <person name="Dal Grande F."/>
            <person name="Keller J."/>
        </authorList>
    </citation>
    <scope>NUCLEOTIDE SEQUENCE [LARGE SCALE GENOMIC DNA]</scope>
    <source>
        <strain evidence="8 9">SAG 2043</strain>
    </source>
</reference>
<keyword evidence="5 6" id="KW-0687">Ribonucleoprotein</keyword>
<dbReference type="HAMAP" id="MF_00382">
    <property type="entry name" value="Ribosomal_bL20"/>
    <property type="match status" value="1"/>
</dbReference>
<dbReference type="Gene3D" id="1.10.1900.20">
    <property type="entry name" value="Ribosomal protein L20"/>
    <property type="match status" value="1"/>
</dbReference>
<dbReference type="InterPro" id="IPR049946">
    <property type="entry name" value="RIBOSOMAL_L20_CS"/>
</dbReference>
<accession>A0AAW1P0S6</accession>
<dbReference type="InterPro" id="IPR005813">
    <property type="entry name" value="Ribosomal_bL20"/>
</dbReference>
<keyword evidence="2 7" id="KW-0699">rRNA-binding</keyword>
<evidence type="ECO:0000256" key="1">
    <source>
        <dbReference type="ARBA" id="ARBA00007698"/>
    </source>
</evidence>
<comment type="similarity">
    <text evidence="1 6">Belongs to the bacterial ribosomal protein bL20 family.</text>
</comment>
<dbReference type="GO" id="GO:0006412">
    <property type="term" value="P:translation"/>
    <property type="evidence" value="ECO:0007669"/>
    <property type="project" value="InterPro"/>
</dbReference>
<comment type="function">
    <text evidence="7">Binds directly to 23S ribosomal RNA and is necessary for the in vitro assembly process of the 50S ribosomal subunit. It is not involved in the protein synthesizing functions of that subunit.</text>
</comment>
<dbReference type="PRINTS" id="PR00062">
    <property type="entry name" value="RIBOSOMALL20"/>
</dbReference>
<dbReference type="EMBL" id="JALJOR010000020">
    <property type="protein sequence ID" value="KAK9803613.1"/>
    <property type="molecule type" value="Genomic_DNA"/>
</dbReference>
<evidence type="ECO:0000313" key="8">
    <source>
        <dbReference type="EMBL" id="KAK9803613.1"/>
    </source>
</evidence>
<keyword evidence="4 6" id="KW-0689">Ribosomal protein</keyword>
<dbReference type="SUPFAM" id="SSF74731">
    <property type="entry name" value="Ribosomal protein L20"/>
    <property type="match status" value="1"/>
</dbReference>
<dbReference type="FunFam" id="1.10.1900.20:FF:000001">
    <property type="entry name" value="50S ribosomal protein L20"/>
    <property type="match status" value="1"/>
</dbReference>
<dbReference type="GO" id="GO:0019843">
    <property type="term" value="F:rRNA binding"/>
    <property type="evidence" value="ECO:0007669"/>
    <property type="project" value="UniProtKB-KW"/>
</dbReference>